<comment type="caution">
    <text evidence="1">The sequence shown here is derived from an EMBL/GenBank/DDBJ whole genome shotgun (WGS) entry which is preliminary data.</text>
</comment>
<dbReference type="Gene3D" id="1.25.40.10">
    <property type="entry name" value="Tetratricopeptide repeat domain"/>
    <property type="match status" value="1"/>
</dbReference>
<gene>
    <name evidence="1" type="ORF">C7T94_05500</name>
</gene>
<organism evidence="1 2">
    <name type="scientific">Pedobacter yulinensis</name>
    <dbReference type="NCBI Taxonomy" id="2126353"/>
    <lineage>
        <taxon>Bacteria</taxon>
        <taxon>Pseudomonadati</taxon>
        <taxon>Bacteroidota</taxon>
        <taxon>Sphingobacteriia</taxon>
        <taxon>Sphingobacteriales</taxon>
        <taxon>Sphingobacteriaceae</taxon>
        <taxon>Pedobacter</taxon>
    </lineage>
</organism>
<sequence>MDTLLSVDEKYLQVLEELYCGELPKAFRLLNEILAAEPAYARAHFQMARLQHEQFRDLRAAGYHYQQCEQIDPDFPDVYLPYLKLCNELGKHKLARTLGEKGLRVAGTDRYQLCKELARSADLRREYNEARELLNRALLHAHEPEQEKEMLEQLKTLNSKMKRDAPFVYRLEE</sequence>
<dbReference type="InterPro" id="IPR011990">
    <property type="entry name" value="TPR-like_helical_dom_sf"/>
</dbReference>
<protein>
    <recommendedName>
        <fullName evidence="3">Tetratricopeptide repeat protein</fullName>
    </recommendedName>
</protein>
<evidence type="ECO:0000313" key="2">
    <source>
        <dbReference type="Proteomes" id="UP000240912"/>
    </source>
</evidence>
<accession>A0A2T3HP72</accession>
<keyword evidence="2" id="KW-1185">Reference proteome</keyword>
<reference evidence="1 2" key="1">
    <citation type="submission" date="2018-03" db="EMBL/GenBank/DDBJ databases">
        <authorList>
            <person name="Keele B.F."/>
        </authorList>
    </citation>
    <scope>NUCLEOTIDE SEQUENCE [LARGE SCALE GENOMIC DNA]</scope>
    <source>
        <strain evidence="1 2">YL28-9</strain>
    </source>
</reference>
<dbReference type="OrthoDB" id="791132at2"/>
<dbReference type="SUPFAM" id="SSF48452">
    <property type="entry name" value="TPR-like"/>
    <property type="match status" value="1"/>
</dbReference>
<name>A0A2T3HP72_9SPHI</name>
<evidence type="ECO:0008006" key="3">
    <source>
        <dbReference type="Google" id="ProtNLM"/>
    </source>
</evidence>
<dbReference type="EMBL" id="PYLS01000004">
    <property type="protein sequence ID" value="PST84181.1"/>
    <property type="molecule type" value="Genomic_DNA"/>
</dbReference>
<dbReference type="AlphaFoldDB" id="A0A2T3HP72"/>
<evidence type="ECO:0000313" key="1">
    <source>
        <dbReference type="EMBL" id="PST84181.1"/>
    </source>
</evidence>
<proteinExistence type="predicted"/>
<dbReference type="RefSeq" id="WP_107214280.1">
    <property type="nucleotide sequence ID" value="NZ_KZ686268.1"/>
</dbReference>
<dbReference type="Proteomes" id="UP000240912">
    <property type="component" value="Unassembled WGS sequence"/>
</dbReference>